<gene>
    <name evidence="1" type="ORF">SFSGTM_02090</name>
</gene>
<protein>
    <submittedName>
        <fullName evidence="1">Uncharacterized protein</fullName>
    </submittedName>
</protein>
<dbReference type="AlphaFoldDB" id="A0A809RL45"/>
<evidence type="ECO:0000313" key="2">
    <source>
        <dbReference type="Proteomes" id="UP000463939"/>
    </source>
</evidence>
<evidence type="ECO:0000313" key="1">
    <source>
        <dbReference type="EMBL" id="BBO99500.1"/>
    </source>
</evidence>
<reference evidence="2" key="1">
    <citation type="submission" date="2019-11" db="EMBL/GenBank/DDBJ databases">
        <title>Isolation and characterization of a novel species in the genus Sulfuriferula.</title>
        <authorList>
            <person name="Mochizuki J."/>
            <person name="Kojima H."/>
            <person name="Fukui M."/>
        </authorList>
    </citation>
    <scope>NUCLEOTIDE SEQUENCE [LARGE SCALE GENOMIC DNA]</scope>
    <source>
        <strain evidence="2">SGTM</strain>
    </source>
</reference>
<accession>A0A809RL45</accession>
<proteinExistence type="predicted"/>
<dbReference type="KEGG" id="sniv:SFSGTM_02090"/>
<name>A0A809RL45_9PROT</name>
<dbReference type="RefSeq" id="WP_162083544.1">
    <property type="nucleotide sequence ID" value="NZ_AP021881.1"/>
</dbReference>
<dbReference type="Proteomes" id="UP000463939">
    <property type="component" value="Chromosome"/>
</dbReference>
<dbReference type="EMBL" id="AP021881">
    <property type="protein sequence ID" value="BBO99500.1"/>
    <property type="molecule type" value="Genomic_DNA"/>
</dbReference>
<keyword evidence="2" id="KW-1185">Reference proteome</keyword>
<organism evidence="1 2">
    <name type="scientific">Sulfuriferula nivalis</name>
    <dbReference type="NCBI Taxonomy" id="2675298"/>
    <lineage>
        <taxon>Bacteria</taxon>
        <taxon>Pseudomonadati</taxon>
        <taxon>Pseudomonadota</taxon>
        <taxon>Betaproteobacteria</taxon>
        <taxon>Nitrosomonadales</taxon>
        <taxon>Sulfuricellaceae</taxon>
        <taxon>Sulfuriferula</taxon>
    </lineage>
</organism>
<sequence>MINCDIDKNIRELVREMANVAENDKRDVLNGLLAEDHDCPEADAIKAAIRAIELMRRHRCALERPTEELIVESFMHAFVTESNVEQILQNLLNKQFPPYSENDYEYEREMSGGDC</sequence>